<dbReference type="EMBL" id="SHKW01000001">
    <property type="protein sequence ID" value="RZU38795.1"/>
    <property type="molecule type" value="Genomic_DNA"/>
</dbReference>
<evidence type="ECO:0000256" key="2">
    <source>
        <dbReference type="ARBA" id="ARBA00022801"/>
    </source>
</evidence>
<reference evidence="4 5" key="1">
    <citation type="submission" date="2019-02" db="EMBL/GenBank/DDBJ databases">
        <title>Genomic Encyclopedia of Archaeal and Bacterial Type Strains, Phase II (KMG-II): from individual species to whole genera.</title>
        <authorList>
            <person name="Goeker M."/>
        </authorList>
    </citation>
    <scope>NUCLEOTIDE SEQUENCE [LARGE SCALE GENOMIC DNA]</scope>
    <source>
        <strain evidence="4 5">DSM 18101</strain>
    </source>
</reference>
<evidence type="ECO:0000313" key="4">
    <source>
        <dbReference type="EMBL" id="RZU38795.1"/>
    </source>
</evidence>
<dbReference type="InterPro" id="IPR051558">
    <property type="entry name" value="Metallophosphoesterase_PAP"/>
</dbReference>
<proteinExistence type="predicted"/>
<dbReference type="PANTHER" id="PTHR10161">
    <property type="entry name" value="TARTRATE-RESISTANT ACID PHOSPHATASE TYPE 5"/>
    <property type="match status" value="1"/>
</dbReference>
<evidence type="ECO:0000313" key="5">
    <source>
        <dbReference type="Proteomes" id="UP000292958"/>
    </source>
</evidence>
<dbReference type="AlphaFoldDB" id="A0A4Q7YPZ8"/>
<accession>A0A4Q7YPZ8</accession>
<dbReference type="SUPFAM" id="SSF56300">
    <property type="entry name" value="Metallo-dependent phosphatases"/>
    <property type="match status" value="1"/>
</dbReference>
<dbReference type="InterPro" id="IPR006311">
    <property type="entry name" value="TAT_signal"/>
</dbReference>
<dbReference type="Proteomes" id="UP000292958">
    <property type="component" value="Unassembled WGS sequence"/>
</dbReference>
<dbReference type="InterPro" id="IPR004843">
    <property type="entry name" value="Calcineurin-like_PHP"/>
</dbReference>
<feature type="domain" description="Calcineurin-like phosphoesterase" evidence="3">
    <location>
        <begin position="54"/>
        <end position="267"/>
    </location>
</feature>
<dbReference type="PROSITE" id="PS51318">
    <property type="entry name" value="TAT"/>
    <property type="match status" value="1"/>
</dbReference>
<keyword evidence="2" id="KW-0378">Hydrolase</keyword>
<keyword evidence="1" id="KW-0732">Signal</keyword>
<dbReference type="OrthoDB" id="9809781at2"/>
<sequence>MDDLVKAGGGGEWSRRRFLLQTAKFSALAFLGSPLALAELSVPATLPDPKSNHILMLGDWGTVTEPGQQIAVANAMKRWVSENSIRPDALLMLGDNFYGEMPDGVNSRRWITQFEQMYPSTLFPGPAYAVLGNHDYETFRGNKVEAELAYAKQSSRWTMPRRSYSVKLPNENPLLTLICLDSNIPGSKGYDLWPWSFVLTRQQHDEQQQWLEAELAKPRTTAFLAVAAHHPLYSNGQHCDNPKLIAQWDSLLRRHNVDLYLSGHDHDLQHLEFKGHPTSFVISGGGGAELVGWTTQPQERGPWGLRALGFTDLQISKEEVLVRHIGKDATVLYEFKKPVNIMERS</sequence>
<organism evidence="4 5">
    <name type="scientific">Edaphobacter modestus</name>
    <dbReference type="NCBI Taxonomy" id="388466"/>
    <lineage>
        <taxon>Bacteria</taxon>
        <taxon>Pseudomonadati</taxon>
        <taxon>Acidobacteriota</taxon>
        <taxon>Terriglobia</taxon>
        <taxon>Terriglobales</taxon>
        <taxon>Acidobacteriaceae</taxon>
        <taxon>Edaphobacter</taxon>
    </lineage>
</organism>
<dbReference type="InterPro" id="IPR029052">
    <property type="entry name" value="Metallo-depent_PP-like"/>
</dbReference>
<dbReference type="Pfam" id="PF00149">
    <property type="entry name" value="Metallophos"/>
    <property type="match status" value="1"/>
</dbReference>
<dbReference type="Gene3D" id="3.60.21.10">
    <property type="match status" value="1"/>
</dbReference>
<keyword evidence="5" id="KW-1185">Reference proteome</keyword>
<name>A0A4Q7YPZ8_9BACT</name>
<protein>
    <submittedName>
        <fullName evidence="4">Calcineurin-like phosphoesterase family protein</fullName>
    </submittedName>
</protein>
<gene>
    <name evidence="4" type="ORF">BDD14_0073</name>
</gene>
<evidence type="ECO:0000256" key="1">
    <source>
        <dbReference type="ARBA" id="ARBA00022729"/>
    </source>
</evidence>
<comment type="caution">
    <text evidence="4">The sequence shown here is derived from an EMBL/GenBank/DDBJ whole genome shotgun (WGS) entry which is preliminary data.</text>
</comment>
<evidence type="ECO:0000259" key="3">
    <source>
        <dbReference type="Pfam" id="PF00149"/>
    </source>
</evidence>
<dbReference type="GO" id="GO:0016787">
    <property type="term" value="F:hydrolase activity"/>
    <property type="evidence" value="ECO:0007669"/>
    <property type="project" value="UniProtKB-KW"/>
</dbReference>
<dbReference type="RefSeq" id="WP_130417092.1">
    <property type="nucleotide sequence ID" value="NZ_SHKW01000001.1"/>
</dbReference>
<dbReference type="PANTHER" id="PTHR10161:SF14">
    <property type="entry name" value="TARTRATE-RESISTANT ACID PHOSPHATASE TYPE 5"/>
    <property type="match status" value="1"/>
</dbReference>